<reference evidence="2 3" key="1">
    <citation type="submission" date="2013-08" db="EMBL/GenBank/DDBJ databases">
        <title>Intrasporangium oryzae NRRL B-24470.</title>
        <authorList>
            <person name="Liu H."/>
            <person name="Wang G."/>
        </authorList>
    </citation>
    <scope>NUCLEOTIDE SEQUENCE [LARGE SCALE GENOMIC DNA]</scope>
    <source>
        <strain evidence="2 3">NRRL B-24470</strain>
    </source>
</reference>
<dbReference type="Proteomes" id="UP000019489">
    <property type="component" value="Unassembled WGS sequence"/>
</dbReference>
<name>W9G6S6_9MICO</name>
<keyword evidence="1" id="KW-0175">Coiled coil</keyword>
<evidence type="ECO:0000313" key="2">
    <source>
        <dbReference type="EMBL" id="EWS99568.1"/>
    </source>
</evidence>
<dbReference type="AlphaFoldDB" id="W9G6S6"/>
<comment type="caution">
    <text evidence="2">The sequence shown here is derived from an EMBL/GenBank/DDBJ whole genome shotgun (WGS) entry which is preliminary data.</text>
</comment>
<organism evidence="2 3">
    <name type="scientific">Intrasporangium oryzae NRRL B-24470</name>
    <dbReference type="NCBI Taxonomy" id="1386089"/>
    <lineage>
        <taxon>Bacteria</taxon>
        <taxon>Bacillati</taxon>
        <taxon>Actinomycetota</taxon>
        <taxon>Actinomycetes</taxon>
        <taxon>Micrococcales</taxon>
        <taxon>Intrasporangiaceae</taxon>
        <taxon>Intrasporangium</taxon>
    </lineage>
</organism>
<evidence type="ECO:0000313" key="3">
    <source>
        <dbReference type="Proteomes" id="UP000019489"/>
    </source>
</evidence>
<gene>
    <name evidence="2" type="ORF">N865_01430</name>
</gene>
<protein>
    <submittedName>
        <fullName evidence="2">Uncharacterized protein</fullName>
    </submittedName>
</protein>
<keyword evidence="3" id="KW-1185">Reference proteome</keyword>
<proteinExistence type="predicted"/>
<evidence type="ECO:0000256" key="1">
    <source>
        <dbReference type="SAM" id="Coils"/>
    </source>
</evidence>
<dbReference type="EMBL" id="AWSA01000109">
    <property type="protein sequence ID" value="EWS99568.1"/>
    <property type="molecule type" value="Genomic_DNA"/>
</dbReference>
<dbReference type="STRING" id="1386089.N865_01430"/>
<dbReference type="RefSeq" id="WP_034810274.1">
    <property type="nucleotide sequence ID" value="NZ_AWSA01000109.1"/>
</dbReference>
<feature type="coiled-coil region" evidence="1">
    <location>
        <begin position="125"/>
        <end position="152"/>
    </location>
</feature>
<sequence length="209" mass="22579">MGIVTNEFQIQLGGTGQAFPLWDTNLAPAVFDDALGATEAREAWHTANAEGLALYRAMVAKRTAWTKEHPEHDYSDRAAWLHARNLHIRDDEAAVKVAEKRSAAALRAYHAAQRANGADLAALAKETALAAHKKAQKALADLEAALKERMEAVAHSGGTIGLRNPSTHLHPDVPALVDDKVLIFPAPPAPEKPGQIRRGARPRVHEIAV</sequence>
<accession>W9G6S6</accession>